<accession>A0ABV2AKB7</accession>
<dbReference type="InterPro" id="IPR044978">
    <property type="entry name" value="GRV2/DNAJC13"/>
</dbReference>
<dbReference type="EMBL" id="JBDODL010000442">
    <property type="protein sequence ID" value="MES1919914.1"/>
    <property type="molecule type" value="Genomic_DNA"/>
</dbReference>
<dbReference type="SUPFAM" id="SSF48371">
    <property type="entry name" value="ARM repeat"/>
    <property type="match status" value="1"/>
</dbReference>
<dbReference type="PANTHER" id="PTHR36983:SF2">
    <property type="entry name" value="DNAJ HOMOLOG SUBFAMILY C MEMBER 13"/>
    <property type="match status" value="1"/>
</dbReference>
<dbReference type="InterPro" id="IPR016024">
    <property type="entry name" value="ARM-type_fold"/>
</dbReference>
<dbReference type="Proteomes" id="UP001439008">
    <property type="component" value="Unassembled WGS sequence"/>
</dbReference>
<gene>
    <name evidence="1" type="ORF">MHBO_001658</name>
</gene>
<dbReference type="PANTHER" id="PTHR36983">
    <property type="entry name" value="DNAJ HOMOLOG SUBFAMILY C MEMBER 13"/>
    <property type="match status" value="1"/>
</dbReference>
<reference evidence="1 2" key="1">
    <citation type="journal article" date="2024" name="BMC Biol.">
        <title>Comparative genomics of Ascetosporea gives new insight into the evolutionary basis for animal parasitism in Rhizaria.</title>
        <authorList>
            <person name="Hiltunen Thoren M."/>
            <person name="Onut-Brannstrom I."/>
            <person name="Alfjorden A."/>
            <person name="Peckova H."/>
            <person name="Swords F."/>
            <person name="Hooper C."/>
            <person name="Holzer A.S."/>
            <person name="Bass D."/>
            <person name="Burki F."/>
        </authorList>
    </citation>
    <scope>NUCLEOTIDE SEQUENCE [LARGE SCALE GENOMIC DNA]</scope>
    <source>
        <strain evidence="1">20-A016</strain>
    </source>
</reference>
<name>A0ABV2AKB7_9EUKA</name>
<keyword evidence="2" id="KW-1185">Reference proteome</keyword>
<evidence type="ECO:0000313" key="2">
    <source>
        <dbReference type="Proteomes" id="UP001439008"/>
    </source>
</evidence>
<comment type="caution">
    <text evidence="1">The sequence shown here is derived from an EMBL/GenBank/DDBJ whole genome shotgun (WGS) entry which is preliminary data.</text>
</comment>
<protein>
    <submittedName>
        <fullName evidence="1">Uncharacterized protein</fullName>
    </submittedName>
</protein>
<evidence type="ECO:0000313" key="1">
    <source>
        <dbReference type="EMBL" id="MES1919914.1"/>
    </source>
</evidence>
<feature type="non-terminal residue" evidence="1">
    <location>
        <position position="1"/>
    </location>
</feature>
<sequence>NIFAKFDSPNGEDRRACLPAFQIFSKNKNFFKIFLSTIFLFFRKIFEDDVFVSKEEILEILISLQQTNPNNFPLIVLETGGFLILLEKMARSPDQNKKFARKLQFFLTKLAARNNKNSAELKKALFLLLPKSFERVLETTNGAHSFFEMFWGDFEAPDFFWNENCRKELRDFLESEVDLLKERIYSNEKPKKKDFDLKAFAQRAKKRKNLLNSKLSVNGIYVDPFNRNPDFRIENPKELILKTIEAIKSENRFYKFVERKKTENGTKNKMAHAKKNLGKLWQFLKFVIGQSDEKIWRTPLEQCSTIIFENLQNMIFPEDFDFIENLIFLVDKLAYFENSKINKRQICSLLSFAYTPNFDVQILSKILTIARKCQSQSKNRNQFLNSTAILFINLVILNSQNIESEKIALEILFWNEKNKTDKTIWSVKFQKLDEMAEIYKEFKQTENDKVEIIKNDINEYLKSAKQNLFWEKMENRETAEKLIRNIK</sequence>
<organism evidence="1 2">
    <name type="scientific">Bonamia ostreae</name>
    <dbReference type="NCBI Taxonomy" id="126728"/>
    <lineage>
        <taxon>Eukaryota</taxon>
        <taxon>Sar</taxon>
        <taxon>Rhizaria</taxon>
        <taxon>Endomyxa</taxon>
        <taxon>Ascetosporea</taxon>
        <taxon>Haplosporida</taxon>
        <taxon>Bonamia</taxon>
    </lineage>
</organism>
<proteinExistence type="predicted"/>